<gene>
    <name evidence="1" type="ORF">TNCV_3696731</name>
</gene>
<organism evidence="1 2">
    <name type="scientific">Trichonephila clavipes</name>
    <name type="common">Golden silk orbweaver</name>
    <name type="synonym">Nephila clavipes</name>
    <dbReference type="NCBI Taxonomy" id="2585209"/>
    <lineage>
        <taxon>Eukaryota</taxon>
        <taxon>Metazoa</taxon>
        <taxon>Ecdysozoa</taxon>
        <taxon>Arthropoda</taxon>
        <taxon>Chelicerata</taxon>
        <taxon>Arachnida</taxon>
        <taxon>Araneae</taxon>
        <taxon>Araneomorphae</taxon>
        <taxon>Entelegynae</taxon>
        <taxon>Araneoidea</taxon>
        <taxon>Nephilidae</taxon>
        <taxon>Trichonephila</taxon>
    </lineage>
</organism>
<dbReference type="Proteomes" id="UP000887159">
    <property type="component" value="Unassembled WGS sequence"/>
</dbReference>
<evidence type="ECO:0000313" key="2">
    <source>
        <dbReference type="Proteomes" id="UP000887159"/>
    </source>
</evidence>
<name>A0A8X6SJS2_TRICX</name>
<reference evidence="1" key="1">
    <citation type="submission" date="2020-08" db="EMBL/GenBank/DDBJ databases">
        <title>Multicomponent nature underlies the extraordinary mechanical properties of spider dragline silk.</title>
        <authorList>
            <person name="Kono N."/>
            <person name="Nakamura H."/>
            <person name="Mori M."/>
            <person name="Yoshida Y."/>
            <person name="Ohtoshi R."/>
            <person name="Malay A.D."/>
            <person name="Moran D.A.P."/>
            <person name="Tomita M."/>
            <person name="Numata K."/>
            <person name="Arakawa K."/>
        </authorList>
    </citation>
    <scope>NUCLEOTIDE SEQUENCE</scope>
</reference>
<proteinExistence type="predicted"/>
<keyword evidence="2" id="KW-1185">Reference proteome</keyword>
<dbReference type="AlphaFoldDB" id="A0A8X6SJS2"/>
<protein>
    <submittedName>
        <fullName evidence="1">Uncharacterized protein</fullName>
    </submittedName>
</protein>
<sequence length="83" mass="9579">MDRTPEEYRFDYKRQQITRSALLFLSRRESISGERPTSFQKKIQPSLTRDLNPLGYKPRVIATILAGTEPILPSLNATQKQTN</sequence>
<comment type="caution">
    <text evidence="1">The sequence shown here is derived from an EMBL/GenBank/DDBJ whole genome shotgun (WGS) entry which is preliminary data.</text>
</comment>
<accession>A0A8X6SJS2</accession>
<evidence type="ECO:0000313" key="1">
    <source>
        <dbReference type="EMBL" id="GFY09711.1"/>
    </source>
</evidence>
<dbReference type="EMBL" id="BMAU01021292">
    <property type="protein sequence ID" value="GFY09711.1"/>
    <property type="molecule type" value="Genomic_DNA"/>
</dbReference>